<feature type="compositionally biased region" description="Polar residues" evidence="7">
    <location>
        <begin position="63"/>
        <end position="73"/>
    </location>
</feature>
<dbReference type="CDD" id="cd12935">
    <property type="entry name" value="LEM_like"/>
    <property type="match status" value="1"/>
</dbReference>
<dbReference type="InterPro" id="IPR044780">
    <property type="entry name" value="Heh2/Src1"/>
</dbReference>
<evidence type="ECO:0000256" key="2">
    <source>
        <dbReference type="ARBA" id="ARBA00022553"/>
    </source>
</evidence>
<keyword evidence="2" id="KW-0597">Phosphoprotein</keyword>
<dbReference type="KEGG" id="cot:CORT_0H02110"/>
<dbReference type="InterPro" id="IPR025856">
    <property type="entry name" value="HeH/LEM_domain"/>
</dbReference>
<evidence type="ECO:0000256" key="1">
    <source>
        <dbReference type="ARBA" id="ARBA00004540"/>
    </source>
</evidence>
<dbReference type="InterPro" id="IPR018996">
    <property type="entry name" value="Man1/Src1-like_C"/>
</dbReference>
<feature type="compositionally biased region" description="Basic and acidic residues" evidence="7">
    <location>
        <begin position="254"/>
        <end position="268"/>
    </location>
</feature>
<gene>
    <name evidence="10" type="ORF">CORT_0H02110</name>
</gene>
<feature type="domain" description="Man1/Src1-like C-terminal" evidence="8">
    <location>
        <begin position="549"/>
        <end position="893"/>
    </location>
</feature>
<evidence type="ECO:0000256" key="5">
    <source>
        <dbReference type="ARBA" id="ARBA00023136"/>
    </source>
</evidence>
<feature type="compositionally biased region" description="Polar residues" evidence="7">
    <location>
        <begin position="400"/>
        <end position="416"/>
    </location>
</feature>
<dbReference type="Proteomes" id="UP000005018">
    <property type="component" value="Chromosome 8"/>
</dbReference>
<reference evidence="10 11" key="1">
    <citation type="journal article" date="2012" name="PLoS ONE">
        <title>Sequence and analysis of the genome of the pathogenic yeast Candida orthopsilosis.</title>
        <authorList>
            <person name="Riccombeni A."/>
            <person name="Vidanes G."/>
            <person name="Proux-Wera E."/>
            <person name="Wolfe K.H."/>
            <person name="Butler G."/>
        </authorList>
    </citation>
    <scope>NUCLEOTIDE SEQUENCE [LARGE SCALE GENOMIC DNA]</scope>
    <source>
        <strain evidence="10 11">Co 90-125</strain>
    </source>
</reference>
<dbReference type="eggNOG" id="ENOG502QVG5">
    <property type="taxonomic scope" value="Eukaryota"/>
</dbReference>
<feature type="compositionally biased region" description="Polar residues" evidence="7">
    <location>
        <begin position="377"/>
        <end position="392"/>
    </location>
</feature>
<evidence type="ECO:0000313" key="10">
    <source>
        <dbReference type="EMBL" id="CCG25322.1"/>
    </source>
</evidence>
<dbReference type="Pfam" id="PF12949">
    <property type="entry name" value="HeH"/>
    <property type="match status" value="1"/>
</dbReference>
<feature type="region of interest" description="Disordered" evidence="7">
    <location>
        <begin position="63"/>
        <end position="296"/>
    </location>
</feature>
<feature type="compositionally biased region" description="Polar residues" evidence="7">
    <location>
        <begin position="270"/>
        <end position="289"/>
    </location>
</feature>
<name>H8XB73_CANO9</name>
<dbReference type="AlphaFoldDB" id="H8XB73"/>
<sequence>MEYLQPGFDPSSVTVAKLRNILNSHNIDFPSSAKKSELIQIFERELAPKAPVLLAEYTSRIGNSHDQGFMNATDNDDETSEKEGKLTPREDKKRRKGTTEPAPEKSKISTENAKVAKPRVKKEPKSKDDKNTKDTKAKHVKRSDKPEQMEHKSRKLNADEGEHETPKTEQGSEVDNSESDATENLSSFSDQNVFQLGKESSRPSRKRKLKTSDEQNVSAKKLKSPPASNRARVTKSPSKSIFDDSDSEIFDNAIVDKKRYNTPSEKENTIGAQSPKTPSAKTIKSSPHSTNEKSFRSLQEEMENFDKQLEVVKQKHITETPVKTEKEQKPKSRTTLSPTVDKDLAKSLGITIQGFQPPVVPSSMQNLSQGVDLGLTAPSNQSGESSTNVQSERLNDSEHSWTNSSILSRRNVTPQRSALLEEQALGEQKTPKSTSSRKKKKKETPSKDATPILKVTPKSSQLSKKSKTPLSGKNTPKRLRTPLGRVALTPKPRLLSINSTRNASDSDEEEEVKEGNSTTESQQVISDGPNDSIESILSVNTALTFLTWIIVMLSALFGYWYYEQKYLVGYCGQEIDQPTFEDSSVALIGKLGNALDKYCKPNCILCPQHARCFTNLELGCFEDFMEFKPWYDFVVPGHKKCIPDTKKAEKLEIMIDVALDLLRSRNAVVDCGKSSDDIQSGISVRELHDLLLSMKAPYITTEEFEELWSRSVVELKKEPDIILRQVRLADLPQGQFPSNTNNTESKVQDKVEILRSTSLSNISLKCQIQSSIMGNVSRYKYWILSLLLSVLSFKAIQLRFRRYQLEKIKIDILYQEVLDKLVKQVKLARENSNINRYIGANQLRDLILSSEDDLSERVRLWNHVGNKVEHNTNVVSKIMENHGEIMKVWEWISEER</sequence>
<keyword evidence="4" id="KW-1133">Transmembrane helix</keyword>
<dbReference type="Gene3D" id="1.10.10.1180">
    <property type="entry name" value="MAN1, winged-helix domain"/>
    <property type="match status" value="1"/>
</dbReference>
<dbReference type="Gene3D" id="1.10.720.30">
    <property type="entry name" value="SAP domain"/>
    <property type="match status" value="1"/>
</dbReference>
<keyword evidence="11" id="KW-1185">Reference proteome</keyword>
<feature type="compositionally biased region" description="Basic and acidic residues" evidence="7">
    <location>
        <begin position="121"/>
        <end position="167"/>
    </location>
</feature>
<feature type="compositionally biased region" description="Polar residues" evidence="7">
    <location>
        <begin position="182"/>
        <end position="194"/>
    </location>
</feature>
<dbReference type="HOGENOM" id="CLU_010838_0_1_1"/>
<proteinExistence type="predicted"/>
<dbReference type="InterPro" id="IPR041885">
    <property type="entry name" value="MAN1_winged_helix_dom"/>
</dbReference>
<dbReference type="OrthoDB" id="2503928at2759"/>
<dbReference type="GO" id="GO:0071763">
    <property type="term" value="P:nuclear membrane organization"/>
    <property type="evidence" value="ECO:0007669"/>
    <property type="project" value="TreeGrafter"/>
</dbReference>
<keyword evidence="3" id="KW-0812">Transmembrane</keyword>
<evidence type="ECO:0000256" key="4">
    <source>
        <dbReference type="ARBA" id="ARBA00022989"/>
    </source>
</evidence>
<evidence type="ECO:0000259" key="8">
    <source>
        <dbReference type="Pfam" id="PF09402"/>
    </source>
</evidence>
<dbReference type="RefSeq" id="XP_003871446.1">
    <property type="nucleotide sequence ID" value="XM_003871397.1"/>
</dbReference>
<feature type="compositionally biased region" description="Basic and acidic residues" evidence="7">
    <location>
        <begin position="316"/>
        <end position="330"/>
    </location>
</feature>
<evidence type="ECO:0000256" key="7">
    <source>
        <dbReference type="SAM" id="MobiDB-lite"/>
    </source>
</evidence>
<accession>H8XB73</accession>
<feature type="compositionally biased region" description="Basic and acidic residues" evidence="7">
    <location>
        <begin position="81"/>
        <end position="91"/>
    </location>
</feature>
<evidence type="ECO:0000256" key="3">
    <source>
        <dbReference type="ARBA" id="ARBA00022692"/>
    </source>
</evidence>
<feature type="compositionally biased region" description="Polar residues" evidence="7">
    <location>
        <begin position="457"/>
        <end position="474"/>
    </location>
</feature>
<dbReference type="GO" id="GO:0005637">
    <property type="term" value="C:nuclear inner membrane"/>
    <property type="evidence" value="ECO:0007669"/>
    <property type="project" value="UniProtKB-SubCell"/>
</dbReference>
<dbReference type="GO" id="GO:0034399">
    <property type="term" value="C:nuclear periphery"/>
    <property type="evidence" value="ECO:0007669"/>
    <property type="project" value="TreeGrafter"/>
</dbReference>
<feature type="domain" description="HeH/LEM" evidence="9">
    <location>
        <begin position="10"/>
        <end position="43"/>
    </location>
</feature>
<dbReference type="PANTHER" id="PTHR47808">
    <property type="entry name" value="INNER NUCLEAR MEMBRANE PROTEIN HEH2-RELATED"/>
    <property type="match status" value="1"/>
</dbReference>
<evidence type="ECO:0000313" key="11">
    <source>
        <dbReference type="Proteomes" id="UP000005018"/>
    </source>
</evidence>
<evidence type="ECO:0000256" key="6">
    <source>
        <dbReference type="ARBA" id="ARBA00023242"/>
    </source>
</evidence>
<dbReference type="EMBL" id="HE681726">
    <property type="protein sequence ID" value="CCG25322.1"/>
    <property type="molecule type" value="Genomic_DNA"/>
</dbReference>
<evidence type="ECO:0000259" key="9">
    <source>
        <dbReference type="Pfam" id="PF12949"/>
    </source>
</evidence>
<keyword evidence="5" id="KW-0472">Membrane</keyword>
<dbReference type="Pfam" id="PF09402">
    <property type="entry name" value="MSC"/>
    <property type="match status" value="1"/>
</dbReference>
<feature type="compositionally biased region" description="Polar residues" evidence="7">
    <location>
        <begin position="515"/>
        <end position="525"/>
    </location>
</feature>
<dbReference type="GO" id="GO:0005783">
    <property type="term" value="C:endoplasmic reticulum"/>
    <property type="evidence" value="ECO:0007669"/>
    <property type="project" value="TreeGrafter"/>
</dbReference>
<dbReference type="InterPro" id="IPR036361">
    <property type="entry name" value="SAP_dom_sf"/>
</dbReference>
<dbReference type="GO" id="GO:0003682">
    <property type="term" value="F:chromatin binding"/>
    <property type="evidence" value="ECO:0007669"/>
    <property type="project" value="InterPro"/>
</dbReference>
<keyword evidence="6" id="KW-0539">Nucleus</keyword>
<protein>
    <submittedName>
        <fullName evidence="10">Src1 protein</fullName>
    </submittedName>
</protein>
<feature type="region of interest" description="Disordered" evidence="7">
    <location>
        <begin position="354"/>
        <end position="527"/>
    </location>
</feature>
<feature type="region of interest" description="Disordered" evidence="7">
    <location>
        <begin position="316"/>
        <end position="342"/>
    </location>
</feature>
<dbReference type="PANTHER" id="PTHR47808:SF2">
    <property type="entry name" value="LEM DOMAIN-CONTAINING PROTEIN 2"/>
    <property type="match status" value="1"/>
</dbReference>
<organism evidence="10 11">
    <name type="scientific">Candida orthopsilosis (strain 90-125)</name>
    <name type="common">Yeast</name>
    <dbReference type="NCBI Taxonomy" id="1136231"/>
    <lineage>
        <taxon>Eukaryota</taxon>
        <taxon>Fungi</taxon>
        <taxon>Dikarya</taxon>
        <taxon>Ascomycota</taxon>
        <taxon>Saccharomycotina</taxon>
        <taxon>Pichiomycetes</taxon>
        <taxon>Debaryomycetaceae</taxon>
        <taxon>Candida/Lodderomyces clade</taxon>
        <taxon>Candida</taxon>
    </lineage>
</organism>
<comment type="subcellular location">
    <subcellularLocation>
        <location evidence="1">Nucleus inner membrane</location>
    </subcellularLocation>
</comment>
<dbReference type="GeneID" id="14542290"/>